<evidence type="ECO:0000313" key="2">
    <source>
        <dbReference type="Proteomes" id="UP001054945"/>
    </source>
</evidence>
<comment type="caution">
    <text evidence="1">The sequence shown here is derived from an EMBL/GenBank/DDBJ whole genome shotgun (WGS) entry which is preliminary data.</text>
</comment>
<dbReference type="AlphaFoldDB" id="A0AAV4VTL0"/>
<dbReference type="Proteomes" id="UP001054945">
    <property type="component" value="Unassembled WGS sequence"/>
</dbReference>
<reference evidence="1 2" key="1">
    <citation type="submission" date="2021-06" db="EMBL/GenBank/DDBJ databases">
        <title>Caerostris extrusa draft genome.</title>
        <authorList>
            <person name="Kono N."/>
            <person name="Arakawa K."/>
        </authorList>
    </citation>
    <scope>NUCLEOTIDE SEQUENCE [LARGE SCALE GENOMIC DNA]</scope>
</reference>
<accession>A0AAV4VTL0</accession>
<feature type="non-terminal residue" evidence="1">
    <location>
        <position position="1"/>
    </location>
</feature>
<gene>
    <name evidence="1" type="ORF">CEXT_258331</name>
</gene>
<proteinExistence type="predicted"/>
<sequence>DQQSILQAKDLANFQVVGSFYKPAVTISCSLKELKIAINSLTMNIAFCGRFWHQRSEAMMSQMERFDQRRSLTKVKVGLVGFKEKDFNGNIRRIRRGFIGLSEI</sequence>
<name>A0AAV4VTL0_CAEEX</name>
<dbReference type="EMBL" id="BPLR01015070">
    <property type="protein sequence ID" value="GIY73348.1"/>
    <property type="molecule type" value="Genomic_DNA"/>
</dbReference>
<organism evidence="1 2">
    <name type="scientific">Caerostris extrusa</name>
    <name type="common">Bark spider</name>
    <name type="synonym">Caerostris bankana</name>
    <dbReference type="NCBI Taxonomy" id="172846"/>
    <lineage>
        <taxon>Eukaryota</taxon>
        <taxon>Metazoa</taxon>
        <taxon>Ecdysozoa</taxon>
        <taxon>Arthropoda</taxon>
        <taxon>Chelicerata</taxon>
        <taxon>Arachnida</taxon>
        <taxon>Araneae</taxon>
        <taxon>Araneomorphae</taxon>
        <taxon>Entelegynae</taxon>
        <taxon>Araneoidea</taxon>
        <taxon>Araneidae</taxon>
        <taxon>Caerostris</taxon>
    </lineage>
</organism>
<evidence type="ECO:0000313" key="1">
    <source>
        <dbReference type="EMBL" id="GIY73348.1"/>
    </source>
</evidence>
<keyword evidence="2" id="KW-1185">Reference proteome</keyword>
<protein>
    <submittedName>
        <fullName evidence="1">Uncharacterized protein</fullName>
    </submittedName>
</protein>